<sequence length="874" mass="98086">MEQMYLIEIFIDTVTIFASEEDEKSGASKSLIMKIKFGPKVQFIIEEGQLALNGDNKDDIECDDQGRRKWTRTIRVGKSYLFPSYPDTILMILSKFPLEIEVWNDDENEVEIFVGIGIMHWETEFYIMLKESTNAYKLHDPLTIKQRTPLFAECCCKQVGEISFILRLSALGDSIITEFQQLMKDPDTFVFRTNKAPSMFQCKQIEGDDPNFCMVGSLYETTTLEDPDVVNYATEKIEICTELQSCGVGQKGAEPSCDHGTKPKEKKYAIDKIRMGDISGPCGNANCPLAHKVRNYIRALDTYKKEAAGKVSGTKSEATSKVCGSCSCKDDRYHRDECPNKQDEKVLCKGCGGTVHPGETCEQKLKAMQGTGATPKGSKTTVGYVTKVPDFKKAVYRRDYIVENMAANYNFQLDGGQASTSRPTRGCSCGKPAPTSKQNPNNYIAISPDIRPPDNKPSTRSLGKNNPIVYNVTSESRRQVTTVYNCTDIAEDKDCKCNPPKPSPPCKTFDCDCIAETSNIASRKAHKPFCPSYKHKNTCPVTMTEDEEKDKEHDEDEAEPLPYGLPPIQLGPCPVLGRPCCYPDGFARMYRTGALPPAPTSYSDAGKVCCSKEYERIKKAINEYMHNEKGNDFRCLNKFNADTERRCCDKGQILLSLMGKECCGSHKMAIQDKFKEEKKWAMTRKLRSRGKRRAHLNITTHSGTSIQPCLYLKQGLSVPAGMGWLWTARDVPGMKFRRGWQPGMIGNSVAKLMTFKCPRGGPDKDKKKSKKKKKPGAAVNPLKDLAEIEFNEDPYVDCDPLVFKIIKKRSPEEQAKVEARKMVKLKKQRDAEIRKALAEAVEDICKCAYMDVYCNDLTAIDRVIDSCPAFKDPE</sequence>
<dbReference type="STRING" id="104452.A0A0L7L0U5"/>
<dbReference type="Pfam" id="PF16003">
    <property type="entry name" value="DUF4776"/>
    <property type="match status" value="1"/>
</dbReference>
<accession>A0A0L7L0U5</accession>
<proteinExistence type="predicted"/>
<dbReference type="InterPro" id="IPR031949">
    <property type="entry name" value="DUF4776"/>
</dbReference>
<gene>
    <name evidence="3" type="ORF">OBRU01_17396</name>
</gene>
<protein>
    <recommendedName>
        <fullName evidence="2">DUF4776 domain-containing protein</fullName>
    </recommendedName>
</protein>
<reference evidence="3 4" key="1">
    <citation type="journal article" date="2015" name="Genome Biol. Evol.">
        <title>The genome of winter moth (Operophtera brumata) provides a genomic perspective on sexual dimorphism and phenology.</title>
        <authorList>
            <person name="Derks M.F."/>
            <person name="Smit S."/>
            <person name="Salis L."/>
            <person name="Schijlen E."/>
            <person name="Bossers A."/>
            <person name="Mateman C."/>
            <person name="Pijl A.S."/>
            <person name="de Ridder D."/>
            <person name="Groenen M.A."/>
            <person name="Visser M.E."/>
            <person name="Megens H.J."/>
        </authorList>
    </citation>
    <scope>NUCLEOTIDE SEQUENCE [LARGE SCALE GENOMIC DNA]</scope>
    <source>
        <strain evidence="3">WM2013NL</strain>
        <tissue evidence="3">Head and thorax</tissue>
    </source>
</reference>
<evidence type="ECO:0000313" key="3">
    <source>
        <dbReference type="EMBL" id="KOB69040.1"/>
    </source>
</evidence>
<dbReference type="AlphaFoldDB" id="A0A0L7L0U5"/>
<evidence type="ECO:0000256" key="1">
    <source>
        <dbReference type="SAM" id="MobiDB-lite"/>
    </source>
</evidence>
<organism evidence="3 4">
    <name type="scientific">Operophtera brumata</name>
    <name type="common">Winter moth</name>
    <name type="synonym">Phalaena brumata</name>
    <dbReference type="NCBI Taxonomy" id="104452"/>
    <lineage>
        <taxon>Eukaryota</taxon>
        <taxon>Metazoa</taxon>
        <taxon>Ecdysozoa</taxon>
        <taxon>Arthropoda</taxon>
        <taxon>Hexapoda</taxon>
        <taxon>Insecta</taxon>
        <taxon>Pterygota</taxon>
        <taxon>Neoptera</taxon>
        <taxon>Endopterygota</taxon>
        <taxon>Lepidoptera</taxon>
        <taxon>Glossata</taxon>
        <taxon>Ditrysia</taxon>
        <taxon>Geometroidea</taxon>
        <taxon>Geometridae</taxon>
        <taxon>Larentiinae</taxon>
        <taxon>Operophtera</taxon>
    </lineage>
</organism>
<comment type="caution">
    <text evidence="3">The sequence shown here is derived from an EMBL/GenBank/DDBJ whole genome shotgun (WGS) entry which is preliminary data.</text>
</comment>
<dbReference type="EMBL" id="JTDY01003765">
    <property type="protein sequence ID" value="KOB69040.1"/>
    <property type="molecule type" value="Genomic_DNA"/>
</dbReference>
<keyword evidence="4" id="KW-1185">Reference proteome</keyword>
<evidence type="ECO:0000259" key="2">
    <source>
        <dbReference type="Pfam" id="PF16003"/>
    </source>
</evidence>
<dbReference type="Proteomes" id="UP000037510">
    <property type="component" value="Unassembled WGS sequence"/>
</dbReference>
<dbReference type="Pfam" id="PF14924">
    <property type="entry name" value="MAP10_N"/>
    <property type="match status" value="1"/>
</dbReference>
<feature type="region of interest" description="Disordered" evidence="1">
    <location>
        <begin position="756"/>
        <end position="778"/>
    </location>
</feature>
<name>A0A0L7L0U5_OPEBR</name>
<feature type="domain" description="DUF4776" evidence="2">
    <location>
        <begin position="667"/>
        <end position="755"/>
    </location>
</feature>
<feature type="non-terminal residue" evidence="3">
    <location>
        <position position="874"/>
    </location>
</feature>
<evidence type="ECO:0000313" key="4">
    <source>
        <dbReference type="Proteomes" id="UP000037510"/>
    </source>
</evidence>